<sequence length="533" mass="59554">MPNVVYVGCFQCKPVKSLPKDLELFVESSGEHGIVIISLGTLVGELPLDIADEVAAALAELPQKVIWRYTGKRPSTLGNNTLVVDWMRQNDLLGHTKTRAFVSHGGTNGIHEAVYHGYMWSCGKTVKAGFVKSPMSETKLTGDTFELYCDVVGNPTPEIQWWYAEINRADSFKQLWDGARKRRVSINTAYGTNGVSVLGVTRLTLEDSGTYECRASNDPRRNDLRQNPAITWIRAQATISVLQKPKINASDQEILPTKKPQDDNPSITLQCNLTNAHTAHRESFWMKNGKEIQNTRKGLKNTAFTLSKPRADDAGEYMCVYTFDMAPNANASIEVKAAPEITGHKRSENKKEGESALLYCRSVGYPHPIWTWRKKVGQGSYIDIDNSTGRFFIINKENYSELTIINLDINTDPGEYVCNATNVIGSKESTSILRVRSHLAPLWPFLGVLAEIIILVVIIVVYEKRKRPDDMPDEDCTSRPYESIQGEKELLAVSKKHILPHSVNENKNSITLAEKNNKDCLKHALFSLPVCGI</sequence>
<evidence type="ECO:0000256" key="2">
    <source>
        <dbReference type="ARBA" id="ARBA00022475"/>
    </source>
</evidence>
<evidence type="ECO:0000256" key="7">
    <source>
        <dbReference type="ARBA" id="ARBA00022889"/>
    </source>
</evidence>
<dbReference type="GO" id="GO:0007399">
    <property type="term" value="P:nervous system development"/>
    <property type="evidence" value="ECO:0007669"/>
    <property type="project" value="UniProtKB-KW"/>
</dbReference>
<keyword evidence="10" id="KW-0770">Synapse</keyword>
<evidence type="ECO:0000256" key="3">
    <source>
        <dbReference type="ARBA" id="ARBA00022679"/>
    </source>
</evidence>
<evidence type="ECO:0000259" key="21">
    <source>
        <dbReference type="PROSITE" id="PS50835"/>
    </source>
</evidence>
<dbReference type="Proteomes" id="UP001239994">
    <property type="component" value="Unassembled WGS sequence"/>
</dbReference>
<evidence type="ECO:0000256" key="17">
    <source>
        <dbReference type="ARBA" id="ARBA00062520"/>
    </source>
</evidence>
<keyword evidence="11 20" id="KW-0472">Membrane</keyword>
<dbReference type="GO" id="GO:0007155">
    <property type="term" value="P:cell adhesion"/>
    <property type="evidence" value="ECO:0007669"/>
    <property type="project" value="UniProtKB-KW"/>
</dbReference>
<dbReference type="SMART" id="SM00408">
    <property type="entry name" value="IGc2"/>
    <property type="match status" value="3"/>
</dbReference>
<keyword evidence="3" id="KW-0808">Transferase</keyword>
<evidence type="ECO:0000256" key="12">
    <source>
        <dbReference type="ARBA" id="ARBA00023157"/>
    </source>
</evidence>
<evidence type="ECO:0000256" key="5">
    <source>
        <dbReference type="ARBA" id="ARBA00022729"/>
    </source>
</evidence>
<dbReference type="EMBL" id="JAROKS010000026">
    <property type="protein sequence ID" value="KAK1784655.1"/>
    <property type="molecule type" value="Genomic_DNA"/>
</dbReference>
<evidence type="ECO:0000256" key="9">
    <source>
        <dbReference type="ARBA" id="ARBA00022989"/>
    </source>
</evidence>
<evidence type="ECO:0000256" key="1">
    <source>
        <dbReference type="ARBA" id="ARBA00004251"/>
    </source>
</evidence>
<dbReference type="InterPro" id="IPR003598">
    <property type="entry name" value="Ig_sub2"/>
</dbReference>
<dbReference type="PRINTS" id="PR01856">
    <property type="entry name" value="BASIGIN"/>
</dbReference>
<evidence type="ECO:0000256" key="11">
    <source>
        <dbReference type="ARBA" id="ARBA00023136"/>
    </source>
</evidence>
<evidence type="ECO:0000256" key="19">
    <source>
        <dbReference type="ARBA" id="ARBA00081203"/>
    </source>
</evidence>
<evidence type="ECO:0000256" key="14">
    <source>
        <dbReference type="ARBA" id="ARBA00023319"/>
    </source>
</evidence>
<evidence type="ECO:0000256" key="10">
    <source>
        <dbReference type="ARBA" id="ARBA00023018"/>
    </source>
</evidence>
<dbReference type="InterPro" id="IPR003599">
    <property type="entry name" value="Ig_sub"/>
</dbReference>
<feature type="domain" description="Ig-like" evidence="21">
    <location>
        <begin position="245"/>
        <end position="336"/>
    </location>
</feature>
<dbReference type="GO" id="GO:0030425">
    <property type="term" value="C:dendrite"/>
    <property type="evidence" value="ECO:0007669"/>
    <property type="project" value="UniProtKB-ARBA"/>
</dbReference>
<dbReference type="Pfam" id="PF00047">
    <property type="entry name" value="ig"/>
    <property type="match status" value="1"/>
</dbReference>
<dbReference type="PANTHER" id="PTHR10075">
    <property type="entry name" value="BASIGIN RELATED"/>
    <property type="match status" value="1"/>
</dbReference>
<keyword evidence="12" id="KW-1015">Disulfide bond</keyword>
<dbReference type="GO" id="GO:0014069">
    <property type="term" value="C:postsynaptic density"/>
    <property type="evidence" value="ECO:0007669"/>
    <property type="project" value="UniProtKB-SubCell"/>
</dbReference>
<keyword evidence="9 20" id="KW-1133">Transmembrane helix</keyword>
<dbReference type="Pfam" id="PF13927">
    <property type="entry name" value="Ig_3"/>
    <property type="match status" value="2"/>
</dbReference>
<comment type="subcellular location">
    <subcellularLocation>
        <location evidence="1">Cell membrane</location>
        <topology evidence="1">Single-pass type I membrane protein</topology>
    </subcellularLocation>
    <subcellularLocation>
        <location evidence="15">Postsynaptic density</location>
    </subcellularLocation>
</comment>
<keyword evidence="8" id="KW-0524">Neurogenesis</keyword>
<evidence type="ECO:0000256" key="18">
    <source>
        <dbReference type="ARBA" id="ARBA00069991"/>
    </source>
</evidence>
<dbReference type="InterPro" id="IPR013783">
    <property type="entry name" value="Ig-like_fold"/>
</dbReference>
<evidence type="ECO:0000256" key="6">
    <source>
        <dbReference type="ARBA" id="ARBA00022737"/>
    </source>
</evidence>
<dbReference type="FunFam" id="2.60.40.10:FF:000291">
    <property type="entry name" value="Neuroplastin b"/>
    <property type="match status" value="1"/>
</dbReference>
<evidence type="ECO:0000256" key="13">
    <source>
        <dbReference type="ARBA" id="ARBA00023180"/>
    </source>
</evidence>
<keyword evidence="7" id="KW-0130">Cell adhesion</keyword>
<dbReference type="AlphaFoldDB" id="A0AAD8YRU9"/>
<reference evidence="22" key="1">
    <citation type="submission" date="2023-03" db="EMBL/GenBank/DDBJ databases">
        <title>Electrophorus voltai genome.</title>
        <authorList>
            <person name="Bian C."/>
        </authorList>
    </citation>
    <scope>NUCLEOTIDE SEQUENCE</scope>
    <source>
        <strain evidence="22">CB-2022</strain>
        <tissue evidence="22">Muscle</tissue>
    </source>
</reference>
<proteinExistence type="predicted"/>
<evidence type="ECO:0000256" key="15">
    <source>
        <dbReference type="ARBA" id="ARBA00034105"/>
    </source>
</evidence>
<dbReference type="Gene3D" id="2.60.40.10">
    <property type="entry name" value="Immunoglobulins"/>
    <property type="match status" value="3"/>
</dbReference>
<dbReference type="GO" id="GO:0050804">
    <property type="term" value="P:modulation of chemical synaptic transmission"/>
    <property type="evidence" value="ECO:0007669"/>
    <property type="project" value="UniProtKB-ARBA"/>
</dbReference>
<keyword evidence="14" id="KW-0393">Immunoglobulin domain</keyword>
<dbReference type="GO" id="GO:0060255">
    <property type="term" value="P:regulation of macromolecule metabolic process"/>
    <property type="evidence" value="ECO:0007669"/>
    <property type="project" value="UniProtKB-ARBA"/>
</dbReference>
<evidence type="ECO:0000256" key="4">
    <source>
        <dbReference type="ARBA" id="ARBA00022692"/>
    </source>
</evidence>
<dbReference type="Gene3D" id="3.40.50.2000">
    <property type="entry name" value="Glycogen Phosphorylase B"/>
    <property type="match status" value="1"/>
</dbReference>
<evidence type="ECO:0000256" key="8">
    <source>
        <dbReference type="ARBA" id="ARBA00022902"/>
    </source>
</evidence>
<dbReference type="InterPro" id="IPR036179">
    <property type="entry name" value="Ig-like_dom_sf"/>
</dbReference>
<feature type="domain" description="Ig-like" evidence="21">
    <location>
        <begin position="339"/>
        <end position="436"/>
    </location>
</feature>
<dbReference type="GO" id="GO:0051239">
    <property type="term" value="P:regulation of multicellular organismal process"/>
    <property type="evidence" value="ECO:0007669"/>
    <property type="project" value="UniProtKB-ARBA"/>
</dbReference>
<dbReference type="Pfam" id="PF00201">
    <property type="entry name" value="UDPGT"/>
    <property type="match status" value="1"/>
</dbReference>
<name>A0AAD8YRU9_9TELE</name>
<dbReference type="FunFam" id="2.60.40.10:FF:000385">
    <property type="entry name" value="Neuroplastin a"/>
    <property type="match status" value="1"/>
</dbReference>
<dbReference type="InterPro" id="IPR002213">
    <property type="entry name" value="UDP_glucos_trans"/>
</dbReference>
<dbReference type="PROSITE" id="PS50835">
    <property type="entry name" value="IG_LIKE"/>
    <property type="match status" value="3"/>
</dbReference>
<dbReference type="SUPFAM" id="SSF48726">
    <property type="entry name" value="Immunoglobulin"/>
    <property type="match status" value="3"/>
</dbReference>
<feature type="transmembrane region" description="Helical" evidence="20">
    <location>
        <begin position="442"/>
        <end position="462"/>
    </location>
</feature>
<keyword evidence="6" id="KW-0677">Repeat</keyword>
<comment type="subunit">
    <text evidence="17">Interacts with ATP2B1; this interaction stabilizes ATP2B1 and increases ATPase activity; this interaction controls T cell calcium homeostasis following T cell activation. Interacts with XKR8; promoting its localization at the cell membrane.</text>
</comment>
<accession>A0AAD8YRU9</accession>
<feature type="domain" description="Ig-like" evidence="21">
    <location>
        <begin position="142"/>
        <end position="231"/>
    </location>
</feature>
<evidence type="ECO:0000313" key="22">
    <source>
        <dbReference type="EMBL" id="KAK1784655.1"/>
    </source>
</evidence>
<protein>
    <recommendedName>
        <fullName evidence="18">Neuroplastin</fullName>
    </recommendedName>
    <alternativeName>
        <fullName evidence="19">Stromal cell-derived receptor 1</fullName>
    </alternativeName>
</protein>
<evidence type="ECO:0000313" key="23">
    <source>
        <dbReference type="Proteomes" id="UP001239994"/>
    </source>
</evidence>
<dbReference type="GO" id="GO:0008194">
    <property type="term" value="F:UDP-glycosyltransferase activity"/>
    <property type="evidence" value="ECO:0007669"/>
    <property type="project" value="InterPro"/>
</dbReference>
<dbReference type="FunFam" id="2.60.40.10:FF:000387">
    <property type="entry name" value="Neuroplastin b"/>
    <property type="match status" value="1"/>
</dbReference>
<dbReference type="InterPro" id="IPR013151">
    <property type="entry name" value="Immunoglobulin_dom"/>
</dbReference>
<keyword evidence="5" id="KW-0732">Signal</keyword>
<evidence type="ECO:0000256" key="16">
    <source>
        <dbReference type="ARBA" id="ARBA00058598"/>
    </source>
</evidence>
<dbReference type="PANTHER" id="PTHR10075:SF108">
    <property type="entry name" value="NEUROPLASTIN"/>
    <property type="match status" value="1"/>
</dbReference>
<dbReference type="CDD" id="cd03784">
    <property type="entry name" value="GT1_Gtf-like"/>
    <property type="match status" value="1"/>
</dbReference>
<dbReference type="GO" id="GO:0005886">
    <property type="term" value="C:plasma membrane"/>
    <property type="evidence" value="ECO:0007669"/>
    <property type="project" value="UniProtKB-SubCell"/>
</dbReference>
<keyword evidence="13" id="KW-0325">Glycoprotein</keyword>
<keyword evidence="4 20" id="KW-0812">Transmembrane</keyword>
<keyword evidence="2" id="KW-1003">Cell membrane</keyword>
<organism evidence="22 23">
    <name type="scientific">Electrophorus voltai</name>
    <dbReference type="NCBI Taxonomy" id="2609070"/>
    <lineage>
        <taxon>Eukaryota</taxon>
        <taxon>Metazoa</taxon>
        <taxon>Chordata</taxon>
        <taxon>Craniata</taxon>
        <taxon>Vertebrata</taxon>
        <taxon>Euteleostomi</taxon>
        <taxon>Actinopterygii</taxon>
        <taxon>Neopterygii</taxon>
        <taxon>Teleostei</taxon>
        <taxon>Ostariophysi</taxon>
        <taxon>Gymnotiformes</taxon>
        <taxon>Gymnotoidei</taxon>
        <taxon>Gymnotidae</taxon>
        <taxon>Electrophorus</taxon>
    </lineage>
</organism>
<gene>
    <name evidence="22" type="ORF">P4O66_003339</name>
</gene>
<comment type="caution">
    <text evidence="22">The sequence shown here is derived from an EMBL/GenBank/DDBJ whole genome shotgun (WGS) entry which is preliminary data.</text>
</comment>
<keyword evidence="23" id="KW-1185">Reference proteome</keyword>
<dbReference type="InterPro" id="IPR007110">
    <property type="entry name" value="Ig-like_dom"/>
</dbReference>
<dbReference type="SMART" id="SM00409">
    <property type="entry name" value="IG"/>
    <property type="match status" value="3"/>
</dbReference>
<evidence type="ECO:0000256" key="20">
    <source>
        <dbReference type="SAM" id="Phobius"/>
    </source>
</evidence>
<dbReference type="SUPFAM" id="SSF53756">
    <property type="entry name" value="UDP-Glycosyltransferase/glycogen phosphorylase"/>
    <property type="match status" value="1"/>
</dbReference>
<comment type="function">
    <text evidence="16">Probable homophilic and heterophilic cell adhesion molecule involved in long term potentiation at hippocampal excitatory synapses through activation of p38MAPK. May also regulate neurite outgrowth by activating the FGFR1 signaling pathway. May play a role in synaptic plasticity. Also acts as a chaperone for ATP2B1; stabilizes ATP2B1 and increases its ATPase activity. Promotes localization of XKR8 at the cell membrane.</text>
</comment>